<dbReference type="EC" id="2.7.7.41" evidence="6"/>
<evidence type="ECO:0000256" key="1">
    <source>
        <dbReference type="ARBA" id="ARBA00001698"/>
    </source>
</evidence>
<dbReference type="Pfam" id="PF01148">
    <property type="entry name" value="CTP_transf_1"/>
    <property type="match status" value="1"/>
</dbReference>
<keyword evidence="13 24" id="KW-1133">Transmembrane helix</keyword>
<feature type="transmembrane region" description="Helical" evidence="24">
    <location>
        <begin position="73"/>
        <end position="96"/>
    </location>
</feature>
<evidence type="ECO:0000256" key="16">
    <source>
        <dbReference type="ARBA" id="ARBA00023209"/>
    </source>
</evidence>
<evidence type="ECO:0000256" key="2">
    <source>
        <dbReference type="ARBA" id="ARBA00004651"/>
    </source>
</evidence>
<organism evidence="25 26">
    <name type="scientific">Siminovitchia thermophila</name>
    <dbReference type="NCBI Taxonomy" id="1245522"/>
    <lineage>
        <taxon>Bacteria</taxon>
        <taxon>Bacillati</taxon>
        <taxon>Bacillota</taxon>
        <taxon>Bacilli</taxon>
        <taxon>Bacillales</taxon>
        <taxon>Bacillaceae</taxon>
        <taxon>Siminovitchia</taxon>
    </lineage>
</organism>
<evidence type="ECO:0000256" key="3">
    <source>
        <dbReference type="ARBA" id="ARBA00005119"/>
    </source>
</evidence>
<sequence>MKERIISAVVAMGIFLPLVWIGGLPFVILTYMMATIGLFELLRMKKQPVMSGQSLLSFVMLWVILLPNEYFQLLFAGAMTKMEIVYLAVLLILSYTVVSKNRFTFDNAGFSILSALYVGVGFYFLIATREAGLIYLFYVLFVIWGTDSGAYFIGKSLGKRKLWPVISPNKTIGGSIGGIVVAIVVALLFSVFADMGIPTLKLLFVTVLLSMFGQMGDLVQSAFKRHYGVKDAGKLIPGHGGILDRCDSWLFVLPLIHILQII</sequence>
<keyword evidence="15 24" id="KW-0472">Membrane</keyword>
<evidence type="ECO:0000256" key="8">
    <source>
        <dbReference type="ARBA" id="ARBA00022475"/>
    </source>
</evidence>
<evidence type="ECO:0000256" key="18">
    <source>
        <dbReference type="ARBA" id="ARBA00029893"/>
    </source>
</evidence>
<comment type="pathway">
    <text evidence="4">Lipid metabolism.</text>
</comment>
<evidence type="ECO:0000256" key="10">
    <source>
        <dbReference type="ARBA" id="ARBA00022679"/>
    </source>
</evidence>
<dbReference type="Proteomes" id="UP000823485">
    <property type="component" value="Unassembled WGS sequence"/>
</dbReference>
<evidence type="ECO:0000256" key="6">
    <source>
        <dbReference type="ARBA" id="ARBA00012487"/>
    </source>
</evidence>
<keyword evidence="9" id="KW-0444">Lipid biosynthesis</keyword>
<keyword evidence="26" id="KW-1185">Reference proteome</keyword>
<evidence type="ECO:0000256" key="20">
    <source>
        <dbReference type="ARBA" id="ARBA00032253"/>
    </source>
</evidence>
<dbReference type="PANTHER" id="PTHR46382:SF1">
    <property type="entry name" value="PHOSPHATIDATE CYTIDYLYLTRANSFERASE"/>
    <property type="match status" value="1"/>
</dbReference>
<evidence type="ECO:0000256" key="7">
    <source>
        <dbReference type="ARBA" id="ARBA00019373"/>
    </source>
</evidence>
<evidence type="ECO:0000256" key="4">
    <source>
        <dbReference type="ARBA" id="ARBA00005189"/>
    </source>
</evidence>
<evidence type="ECO:0000256" key="15">
    <source>
        <dbReference type="ARBA" id="ARBA00023136"/>
    </source>
</evidence>
<feature type="transmembrane region" description="Helical" evidence="24">
    <location>
        <begin position="6"/>
        <end position="29"/>
    </location>
</feature>
<evidence type="ECO:0000256" key="13">
    <source>
        <dbReference type="ARBA" id="ARBA00022989"/>
    </source>
</evidence>
<keyword evidence="14" id="KW-0443">Lipid metabolism</keyword>
<comment type="subcellular location">
    <subcellularLocation>
        <location evidence="2">Cell membrane</location>
        <topology evidence="2">Multi-pass membrane protein</topology>
    </subcellularLocation>
</comment>
<dbReference type="GO" id="GO:0004605">
    <property type="term" value="F:phosphatidate cytidylyltransferase activity"/>
    <property type="evidence" value="ECO:0007669"/>
    <property type="project" value="UniProtKB-EC"/>
</dbReference>
<keyword evidence="8" id="KW-1003">Cell membrane</keyword>
<keyword evidence="10 25" id="KW-0808">Transferase</keyword>
<feature type="transmembrane region" description="Helical" evidence="24">
    <location>
        <begin position="132"/>
        <end position="153"/>
    </location>
</feature>
<keyword evidence="17" id="KW-1208">Phospholipid metabolism</keyword>
<reference evidence="25 26" key="1">
    <citation type="submission" date="2021-01" db="EMBL/GenBank/DDBJ databases">
        <title>Genomic Encyclopedia of Type Strains, Phase IV (KMG-IV): sequencing the most valuable type-strain genomes for metagenomic binning, comparative biology and taxonomic classification.</title>
        <authorList>
            <person name="Goeker M."/>
        </authorList>
    </citation>
    <scope>NUCLEOTIDE SEQUENCE [LARGE SCALE GENOMIC DNA]</scope>
    <source>
        <strain evidence="25 26">DSM 105453</strain>
    </source>
</reference>
<accession>A0ABS2R9W6</accession>
<dbReference type="EMBL" id="JAFBFH010000027">
    <property type="protein sequence ID" value="MBM7716453.1"/>
    <property type="molecule type" value="Genomic_DNA"/>
</dbReference>
<evidence type="ECO:0000256" key="12">
    <source>
        <dbReference type="ARBA" id="ARBA00022695"/>
    </source>
</evidence>
<keyword evidence="16" id="KW-0594">Phospholipid biosynthesis</keyword>
<evidence type="ECO:0000256" key="17">
    <source>
        <dbReference type="ARBA" id="ARBA00023264"/>
    </source>
</evidence>
<evidence type="ECO:0000313" key="25">
    <source>
        <dbReference type="EMBL" id="MBM7716453.1"/>
    </source>
</evidence>
<evidence type="ECO:0000256" key="19">
    <source>
        <dbReference type="ARBA" id="ARBA00031825"/>
    </source>
</evidence>
<proteinExistence type="inferred from homology"/>
<comment type="pathway">
    <text evidence="3">Phospholipid metabolism; CDP-diacylglycerol biosynthesis; CDP-diacylglycerol from sn-glycerol 3-phosphate: step 3/3.</text>
</comment>
<evidence type="ECO:0000256" key="9">
    <source>
        <dbReference type="ARBA" id="ARBA00022516"/>
    </source>
</evidence>
<evidence type="ECO:0000256" key="14">
    <source>
        <dbReference type="ARBA" id="ARBA00023098"/>
    </source>
</evidence>
<comment type="caution">
    <text evidence="25">The sequence shown here is derived from an EMBL/GenBank/DDBJ whole genome shotgun (WGS) entry which is preliminary data.</text>
</comment>
<protein>
    <recommendedName>
        <fullName evidence="7">Phosphatidate cytidylyltransferase</fullName>
        <ecNumber evidence="6">2.7.7.41</ecNumber>
    </recommendedName>
    <alternativeName>
        <fullName evidence="20">CDP-DAG synthase</fullName>
    </alternativeName>
    <alternativeName>
        <fullName evidence="22">CDP-DG synthase</fullName>
    </alternativeName>
    <alternativeName>
        <fullName evidence="18">CDP-diacylglycerol synthase</fullName>
    </alternativeName>
    <alternativeName>
        <fullName evidence="21">CDP-diglyceride pyrophosphorylase</fullName>
    </alternativeName>
    <alternativeName>
        <fullName evidence="23">CDP-diglyceride synthase</fullName>
    </alternativeName>
    <alternativeName>
        <fullName evidence="19">CTP:phosphatidate cytidylyltransferase</fullName>
    </alternativeName>
</protein>
<keyword evidence="11 24" id="KW-0812">Transmembrane</keyword>
<gene>
    <name evidence="25" type="ORF">JOC94_003473</name>
</gene>
<evidence type="ECO:0000313" key="26">
    <source>
        <dbReference type="Proteomes" id="UP000823485"/>
    </source>
</evidence>
<comment type="catalytic activity">
    <reaction evidence="1">
        <text>a 1,2-diacyl-sn-glycero-3-phosphate + CTP + H(+) = a CDP-1,2-diacyl-sn-glycerol + diphosphate</text>
        <dbReference type="Rhea" id="RHEA:16229"/>
        <dbReference type="ChEBI" id="CHEBI:15378"/>
        <dbReference type="ChEBI" id="CHEBI:33019"/>
        <dbReference type="ChEBI" id="CHEBI:37563"/>
        <dbReference type="ChEBI" id="CHEBI:58332"/>
        <dbReference type="ChEBI" id="CHEBI:58608"/>
        <dbReference type="EC" id="2.7.7.41"/>
    </reaction>
</comment>
<evidence type="ECO:0000256" key="21">
    <source>
        <dbReference type="ARBA" id="ARBA00032396"/>
    </source>
</evidence>
<comment type="similarity">
    <text evidence="5">Belongs to the CDS family.</text>
</comment>
<keyword evidence="12 25" id="KW-0548">Nucleotidyltransferase</keyword>
<feature type="transmembrane region" description="Helical" evidence="24">
    <location>
        <begin position="108"/>
        <end position="126"/>
    </location>
</feature>
<evidence type="ECO:0000256" key="22">
    <source>
        <dbReference type="ARBA" id="ARBA00032743"/>
    </source>
</evidence>
<dbReference type="RefSeq" id="WP_077111703.1">
    <property type="nucleotide sequence ID" value="NZ_JAFBFH010000027.1"/>
</dbReference>
<dbReference type="PANTHER" id="PTHR46382">
    <property type="entry name" value="PHOSPHATIDATE CYTIDYLYLTRANSFERASE"/>
    <property type="match status" value="1"/>
</dbReference>
<feature type="transmembrane region" description="Helical" evidence="24">
    <location>
        <begin position="174"/>
        <end position="193"/>
    </location>
</feature>
<feature type="transmembrane region" description="Helical" evidence="24">
    <location>
        <begin position="49"/>
        <end position="67"/>
    </location>
</feature>
<evidence type="ECO:0000256" key="23">
    <source>
        <dbReference type="ARBA" id="ARBA00033406"/>
    </source>
</evidence>
<evidence type="ECO:0000256" key="5">
    <source>
        <dbReference type="ARBA" id="ARBA00010185"/>
    </source>
</evidence>
<evidence type="ECO:0000256" key="24">
    <source>
        <dbReference type="SAM" id="Phobius"/>
    </source>
</evidence>
<evidence type="ECO:0000256" key="11">
    <source>
        <dbReference type="ARBA" id="ARBA00022692"/>
    </source>
</evidence>
<name>A0ABS2R9W6_9BACI</name>